<organism evidence="2 3">
    <name type="scientific">Halopelagius inordinatus</name>
    <dbReference type="NCBI Taxonomy" id="553467"/>
    <lineage>
        <taxon>Archaea</taxon>
        <taxon>Methanobacteriati</taxon>
        <taxon>Methanobacteriota</taxon>
        <taxon>Stenosarchaea group</taxon>
        <taxon>Halobacteria</taxon>
        <taxon>Halobacteriales</taxon>
        <taxon>Haloferacaceae</taxon>
    </lineage>
</organism>
<evidence type="ECO:0000313" key="3">
    <source>
        <dbReference type="Proteomes" id="UP000198876"/>
    </source>
</evidence>
<reference evidence="3" key="1">
    <citation type="submission" date="2016-10" db="EMBL/GenBank/DDBJ databases">
        <authorList>
            <person name="Varghese N."/>
            <person name="Submissions S."/>
        </authorList>
    </citation>
    <scope>NUCLEOTIDE SEQUENCE [LARGE SCALE GENOMIC DNA]</scope>
    <source>
        <strain evidence="3">CGMCC 1.7739</strain>
    </source>
</reference>
<accession>A0A1I2R250</accession>
<dbReference type="EMBL" id="FOOQ01000002">
    <property type="protein sequence ID" value="SFG33579.1"/>
    <property type="molecule type" value="Genomic_DNA"/>
</dbReference>
<evidence type="ECO:0000313" key="2">
    <source>
        <dbReference type="EMBL" id="SFG33579.1"/>
    </source>
</evidence>
<proteinExistence type="predicted"/>
<dbReference type="STRING" id="553467.SAMN04488063_1720"/>
<feature type="transmembrane region" description="Helical" evidence="1">
    <location>
        <begin position="324"/>
        <end position="343"/>
    </location>
</feature>
<dbReference type="RefSeq" id="WP_092891243.1">
    <property type="nucleotide sequence ID" value="NZ_FOOQ01000002.1"/>
</dbReference>
<feature type="transmembrane region" description="Helical" evidence="1">
    <location>
        <begin position="349"/>
        <end position="368"/>
    </location>
</feature>
<feature type="transmembrane region" description="Helical" evidence="1">
    <location>
        <begin position="292"/>
        <end position="312"/>
    </location>
</feature>
<sequence length="440" mass="45466">MRRVPAALLALLVVGTVLATPAPVAASSPPEPVCGVCGSSLKSAAHEAGVDLTVESSTATVRIDDDGTGRWTARTTVDPDAADAFREDPARLDRTVRDAFENGRSLVDDDAENVTAELDGDTVVVTFAVPEMAHEGTGGVLLVDYFNSEGTTRWVYVPVDRFEVRGPEGTVLVNDPPDALEADGAAYWPRGDDGRESIDSETYLAFGPDRSLGTRVAAEGKIAADAAPYLLSDLLGAALVPTVLMGLGVVVVGRLARRFDGDASSPRTLGYLVVGLAGAWVLLLAASRVRFYGAGAVAWTVGAQFAAVGVVAANSPESVTFRRLLAAAVAPPVVVAGVVSALADSPLTWNAPGVVSPAVTVSLFLPLGYATRRGTERRPLVAAIVAAPVAFAVPMLPIGGFGPPFAAMLITGWTLVTLVVGLLVYRLGWALAADAGRAVD</sequence>
<dbReference type="OrthoDB" id="242474at2157"/>
<keyword evidence="1" id="KW-0812">Transmembrane</keyword>
<feature type="transmembrane region" description="Helical" evidence="1">
    <location>
        <begin position="268"/>
        <end position="286"/>
    </location>
</feature>
<name>A0A1I2R250_9EURY</name>
<feature type="transmembrane region" description="Helical" evidence="1">
    <location>
        <begin position="380"/>
        <end position="399"/>
    </location>
</feature>
<feature type="transmembrane region" description="Helical" evidence="1">
    <location>
        <begin position="405"/>
        <end position="425"/>
    </location>
</feature>
<protein>
    <submittedName>
        <fullName evidence="2">Uncharacterized protein</fullName>
    </submittedName>
</protein>
<gene>
    <name evidence="2" type="ORF">SAMN04488063_1720</name>
</gene>
<keyword evidence="1" id="KW-0472">Membrane</keyword>
<evidence type="ECO:0000256" key="1">
    <source>
        <dbReference type="SAM" id="Phobius"/>
    </source>
</evidence>
<dbReference type="Proteomes" id="UP000198876">
    <property type="component" value="Unassembled WGS sequence"/>
</dbReference>
<feature type="transmembrane region" description="Helical" evidence="1">
    <location>
        <begin position="234"/>
        <end position="256"/>
    </location>
</feature>
<keyword evidence="1" id="KW-1133">Transmembrane helix</keyword>
<keyword evidence="3" id="KW-1185">Reference proteome</keyword>
<dbReference type="AlphaFoldDB" id="A0A1I2R250"/>